<sequence>MSSIEVKKPKISPNTIGTHSGTFHCDELLAVFMLQCLPRFQNHELLRSRDLELLDQCDIIVDVGAVFDPAKKRFDHHQSTFQETFSTIRPDLATDFNIRLSSAGLIYMHYGEEVIAEILKKFDVKLTETQMRNVFIKIYKSFIEEIDAIDNGVPQFDGEPKYRINTHLSSRVKRFNGDWMDNKTPAEIDQQFQEAKKYVGEEFLDKVQFFAISWLPARKIVEAAVDRRIEIHESGEILELGRFCPWQEHLRDVEKEVEGLNVKFVVFNSGNDEKTDWRVQAVPVEAGSFVCRKFLNSKWFGVRDSELEAVSGIKGARFVHATGFIGGNQTREGAIEMAIKSLKDD</sequence>
<reference evidence="2" key="1">
    <citation type="submission" date="2021-03" db="EMBL/GenBank/DDBJ databases">
        <title>Chromosome level genome of the anhydrobiotic midge Polypedilum vanderplanki.</title>
        <authorList>
            <person name="Yoshida Y."/>
            <person name="Kikawada T."/>
            <person name="Gusev O."/>
        </authorList>
    </citation>
    <scope>NUCLEOTIDE SEQUENCE</scope>
    <source>
        <strain evidence="2">NIAS01</strain>
        <tissue evidence="2">Whole body or cell culture</tissue>
    </source>
</reference>
<evidence type="ECO:0000256" key="1">
    <source>
        <dbReference type="ARBA" id="ARBA00010105"/>
    </source>
</evidence>
<dbReference type="EMBL" id="JADBJN010000004">
    <property type="protein sequence ID" value="KAG5666858.1"/>
    <property type="molecule type" value="Genomic_DNA"/>
</dbReference>
<dbReference type="PANTHER" id="PTHR11215:SF1">
    <property type="entry name" value="MYG1 EXONUCLEASE"/>
    <property type="match status" value="1"/>
</dbReference>
<accession>A0A9J6BAZ3</accession>
<organism evidence="2 3">
    <name type="scientific">Polypedilum vanderplanki</name>
    <name type="common">Sleeping chironomid midge</name>
    <dbReference type="NCBI Taxonomy" id="319348"/>
    <lineage>
        <taxon>Eukaryota</taxon>
        <taxon>Metazoa</taxon>
        <taxon>Ecdysozoa</taxon>
        <taxon>Arthropoda</taxon>
        <taxon>Hexapoda</taxon>
        <taxon>Insecta</taxon>
        <taxon>Pterygota</taxon>
        <taxon>Neoptera</taxon>
        <taxon>Endopterygota</taxon>
        <taxon>Diptera</taxon>
        <taxon>Nematocera</taxon>
        <taxon>Chironomoidea</taxon>
        <taxon>Chironomidae</taxon>
        <taxon>Chironominae</taxon>
        <taxon>Polypedilum</taxon>
        <taxon>Polypedilum</taxon>
    </lineage>
</organism>
<keyword evidence="3" id="KW-1185">Reference proteome</keyword>
<protein>
    <submittedName>
        <fullName evidence="2">Uncharacterized protein</fullName>
    </submittedName>
</protein>
<dbReference type="AlphaFoldDB" id="A0A9J6BAZ3"/>
<dbReference type="InterPro" id="IPR003226">
    <property type="entry name" value="MYG1_exonuclease"/>
</dbReference>
<name>A0A9J6BAZ3_POLVA</name>
<dbReference type="Proteomes" id="UP001107558">
    <property type="component" value="Chromosome 4"/>
</dbReference>
<dbReference type="PANTHER" id="PTHR11215">
    <property type="entry name" value="METAL DEPENDENT HYDROLASE - RELATED"/>
    <property type="match status" value="1"/>
</dbReference>
<evidence type="ECO:0000313" key="3">
    <source>
        <dbReference type="Proteomes" id="UP001107558"/>
    </source>
</evidence>
<comment type="similarity">
    <text evidence="1">Belongs to the MYG1 family.</text>
</comment>
<evidence type="ECO:0000313" key="2">
    <source>
        <dbReference type="EMBL" id="KAG5666858.1"/>
    </source>
</evidence>
<dbReference type="GO" id="GO:0005634">
    <property type="term" value="C:nucleus"/>
    <property type="evidence" value="ECO:0007669"/>
    <property type="project" value="TreeGrafter"/>
</dbReference>
<proteinExistence type="inferred from homology"/>
<gene>
    <name evidence="2" type="ORF">PVAND_014866</name>
</gene>
<comment type="caution">
    <text evidence="2">The sequence shown here is derived from an EMBL/GenBank/DDBJ whole genome shotgun (WGS) entry which is preliminary data.</text>
</comment>
<dbReference type="OrthoDB" id="10265310at2759"/>
<dbReference type="Pfam" id="PF03690">
    <property type="entry name" value="MYG1_exonuc"/>
    <property type="match status" value="1"/>
</dbReference>
<dbReference type="GO" id="GO:0005737">
    <property type="term" value="C:cytoplasm"/>
    <property type="evidence" value="ECO:0007669"/>
    <property type="project" value="TreeGrafter"/>
</dbReference>